<organism evidence="3 4">
    <name type="scientific">Rubellicoccus peritrichatus</name>
    <dbReference type="NCBI Taxonomy" id="3080537"/>
    <lineage>
        <taxon>Bacteria</taxon>
        <taxon>Pseudomonadati</taxon>
        <taxon>Verrucomicrobiota</taxon>
        <taxon>Opitutia</taxon>
        <taxon>Puniceicoccales</taxon>
        <taxon>Cerasicoccaceae</taxon>
        <taxon>Rubellicoccus</taxon>
    </lineage>
</organism>
<sequence>MFKALQILALPIILATAFVGCETVKMDTSGSAKGYTTVSFVTEARPGFTPEETQADLMVRQAIADDFASHGIEGMQSGGELIVNYLIIVQDKATTTSLADYYGDSTADIISAAHSKRGSAGYLGRGAVVIDIIDAKTNKVIYRNYAHKTLLPHPTEEARRRNINSAVQQALAKFFR</sequence>
<feature type="domain" description="DUF4136" evidence="2">
    <location>
        <begin position="27"/>
        <end position="174"/>
    </location>
</feature>
<evidence type="ECO:0000313" key="4">
    <source>
        <dbReference type="Proteomes" id="UP001304300"/>
    </source>
</evidence>
<evidence type="ECO:0000256" key="1">
    <source>
        <dbReference type="SAM" id="SignalP"/>
    </source>
</evidence>
<dbReference type="KEGG" id="puo:RZN69_07795"/>
<accession>A0AAQ3QXE8</accession>
<dbReference type="InterPro" id="IPR025411">
    <property type="entry name" value="DUF4136"/>
</dbReference>
<dbReference type="PROSITE" id="PS51257">
    <property type="entry name" value="PROKAR_LIPOPROTEIN"/>
    <property type="match status" value="1"/>
</dbReference>
<keyword evidence="1" id="KW-0732">Signal</keyword>
<gene>
    <name evidence="3" type="ORF">RZN69_07795</name>
</gene>
<protein>
    <submittedName>
        <fullName evidence="3">DUF4136 domain-containing protein</fullName>
    </submittedName>
</protein>
<dbReference type="AlphaFoldDB" id="A0AAQ3QXE8"/>
<proteinExistence type="predicted"/>
<name>A0AAQ3QXE8_9BACT</name>
<feature type="signal peptide" evidence="1">
    <location>
        <begin position="1"/>
        <end position="19"/>
    </location>
</feature>
<dbReference type="RefSeq" id="WP_317835526.1">
    <property type="nucleotide sequence ID" value="NZ_CP136920.1"/>
</dbReference>
<evidence type="ECO:0000259" key="2">
    <source>
        <dbReference type="Pfam" id="PF13590"/>
    </source>
</evidence>
<dbReference type="Pfam" id="PF13590">
    <property type="entry name" value="DUF4136"/>
    <property type="match status" value="1"/>
</dbReference>
<keyword evidence="4" id="KW-1185">Reference proteome</keyword>
<evidence type="ECO:0000313" key="3">
    <source>
        <dbReference type="EMBL" id="WOO42992.1"/>
    </source>
</evidence>
<dbReference type="Proteomes" id="UP001304300">
    <property type="component" value="Chromosome"/>
</dbReference>
<dbReference type="Gene3D" id="3.30.160.670">
    <property type="match status" value="1"/>
</dbReference>
<dbReference type="EMBL" id="CP136920">
    <property type="protein sequence ID" value="WOO42992.1"/>
    <property type="molecule type" value="Genomic_DNA"/>
</dbReference>
<reference evidence="3 4" key="1">
    <citation type="submission" date="2023-10" db="EMBL/GenBank/DDBJ databases">
        <title>Rubellicoccus peritrichatus gen. nov., sp. nov., isolated from an algae of coral reef tank.</title>
        <authorList>
            <person name="Luo J."/>
        </authorList>
    </citation>
    <scope>NUCLEOTIDE SEQUENCE [LARGE SCALE GENOMIC DNA]</scope>
    <source>
        <strain evidence="3 4">CR14</strain>
    </source>
</reference>
<feature type="chain" id="PRO_5042815089" evidence="1">
    <location>
        <begin position="20"/>
        <end position="176"/>
    </location>
</feature>